<protein>
    <submittedName>
        <fullName evidence="2">Uncharacterized protein</fullName>
    </submittedName>
</protein>
<evidence type="ECO:0000256" key="1">
    <source>
        <dbReference type="SAM" id="MobiDB-lite"/>
    </source>
</evidence>
<dbReference type="AlphaFoldDB" id="A0A8J5S3A6"/>
<evidence type="ECO:0000313" key="3">
    <source>
        <dbReference type="Proteomes" id="UP000729402"/>
    </source>
</evidence>
<feature type="region of interest" description="Disordered" evidence="1">
    <location>
        <begin position="1"/>
        <end position="22"/>
    </location>
</feature>
<organism evidence="2 3">
    <name type="scientific">Zizania palustris</name>
    <name type="common">Northern wild rice</name>
    <dbReference type="NCBI Taxonomy" id="103762"/>
    <lineage>
        <taxon>Eukaryota</taxon>
        <taxon>Viridiplantae</taxon>
        <taxon>Streptophyta</taxon>
        <taxon>Embryophyta</taxon>
        <taxon>Tracheophyta</taxon>
        <taxon>Spermatophyta</taxon>
        <taxon>Magnoliopsida</taxon>
        <taxon>Liliopsida</taxon>
        <taxon>Poales</taxon>
        <taxon>Poaceae</taxon>
        <taxon>BOP clade</taxon>
        <taxon>Oryzoideae</taxon>
        <taxon>Oryzeae</taxon>
        <taxon>Zizaniinae</taxon>
        <taxon>Zizania</taxon>
    </lineage>
</organism>
<dbReference type="Proteomes" id="UP000729402">
    <property type="component" value="Unassembled WGS sequence"/>
</dbReference>
<reference evidence="2" key="1">
    <citation type="journal article" date="2021" name="bioRxiv">
        <title>Whole Genome Assembly and Annotation of Northern Wild Rice, Zizania palustris L., Supports a Whole Genome Duplication in the Zizania Genus.</title>
        <authorList>
            <person name="Haas M."/>
            <person name="Kono T."/>
            <person name="Macchietto M."/>
            <person name="Millas R."/>
            <person name="McGilp L."/>
            <person name="Shao M."/>
            <person name="Duquette J."/>
            <person name="Hirsch C.N."/>
            <person name="Kimball J."/>
        </authorList>
    </citation>
    <scope>NUCLEOTIDE SEQUENCE</scope>
    <source>
        <tissue evidence="2">Fresh leaf tissue</tissue>
    </source>
</reference>
<proteinExistence type="predicted"/>
<reference evidence="2" key="2">
    <citation type="submission" date="2021-02" db="EMBL/GenBank/DDBJ databases">
        <authorList>
            <person name="Kimball J.A."/>
            <person name="Haas M.W."/>
            <person name="Macchietto M."/>
            <person name="Kono T."/>
            <person name="Duquette J."/>
            <person name="Shao M."/>
        </authorList>
    </citation>
    <scope>NUCLEOTIDE SEQUENCE</scope>
    <source>
        <tissue evidence="2">Fresh leaf tissue</tissue>
    </source>
</reference>
<dbReference type="EMBL" id="JAAALK010000284">
    <property type="protein sequence ID" value="KAG8067970.1"/>
    <property type="molecule type" value="Genomic_DNA"/>
</dbReference>
<accession>A0A8J5S3A6</accession>
<keyword evidence="3" id="KW-1185">Reference proteome</keyword>
<gene>
    <name evidence="2" type="ORF">GUJ93_ZPchr0005g15163</name>
</gene>
<name>A0A8J5S3A6_ZIZPA</name>
<sequence length="109" mass="12271">MGIAILSTSREQDRGGNQLRDGNYRVNAQATPTMLNVQATITGLLKLMAKASIEFSQPTIGWFVYIIETSKEQGSRQVEEVEIGLQNWLDDCNRPKEEPMPIKTTEVSW</sequence>
<evidence type="ECO:0000313" key="2">
    <source>
        <dbReference type="EMBL" id="KAG8067970.1"/>
    </source>
</evidence>
<comment type="caution">
    <text evidence="2">The sequence shown here is derived from an EMBL/GenBank/DDBJ whole genome shotgun (WGS) entry which is preliminary data.</text>
</comment>